<name>A0A6J6P976_9ZZZZ</name>
<gene>
    <name evidence="1" type="ORF">UFOPK2399_00971</name>
</gene>
<dbReference type="InterPro" id="IPR001646">
    <property type="entry name" value="5peptide_repeat"/>
</dbReference>
<proteinExistence type="predicted"/>
<organism evidence="1">
    <name type="scientific">freshwater metagenome</name>
    <dbReference type="NCBI Taxonomy" id="449393"/>
    <lineage>
        <taxon>unclassified sequences</taxon>
        <taxon>metagenomes</taxon>
        <taxon>ecological metagenomes</taxon>
    </lineage>
</organism>
<dbReference type="InterPro" id="IPR044213">
    <property type="entry name" value="At2g44920-like"/>
</dbReference>
<dbReference type="PANTHER" id="PTHR47200">
    <property type="entry name" value="THYLAKOID LUMENAL 15 KDA PROTEIN 1, CHLOROPLASTIC"/>
    <property type="match status" value="1"/>
</dbReference>
<accession>A0A6J6P976</accession>
<dbReference type="Pfam" id="PF00805">
    <property type="entry name" value="Pentapeptide"/>
    <property type="match status" value="1"/>
</dbReference>
<dbReference type="PANTHER" id="PTHR47200:SF2">
    <property type="entry name" value="THYLAKOID LUMENAL 15 KDA PROTEIN 1, CHLOROPLASTIC"/>
    <property type="match status" value="1"/>
</dbReference>
<dbReference type="Gene3D" id="2.160.20.80">
    <property type="entry name" value="E3 ubiquitin-protein ligase SopA"/>
    <property type="match status" value="1"/>
</dbReference>
<reference evidence="1" key="1">
    <citation type="submission" date="2020-05" db="EMBL/GenBank/DDBJ databases">
        <authorList>
            <person name="Chiriac C."/>
            <person name="Salcher M."/>
            <person name="Ghai R."/>
            <person name="Kavagutti S V."/>
        </authorList>
    </citation>
    <scope>NUCLEOTIDE SEQUENCE</scope>
</reference>
<sequence>MRRLLTLAALALITVVSLAGCGGSGTRVIDGCKIEPLTQCPGKNFSHQDLHGANFGGANLRAANFTGANLTGANFAGSDVQGALFTNADLTKANFNGSDIWYADMTGTTFKETTCPAGNVVTDEVCPQTD</sequence>
<dbReference type="AlphaFoldDB" id="A0A6J6P976"/>
<evidence type="ECO:0000313" key="1">
    <source>
        <dbReference type="EMBL" id="CAB4695146.1"/>
    </source>
</evidence>
<dbReference type="PROSITE" id="PS51257">
    <property type="entry name" value="PROKAR_LIPOPROTEIN"/>
    <property type="match status" value="1"/>
</dbReference>
<dbReference type="EMBL" id="CAEZXP010000002">
    <property type="protein sequence ID" value="CAB4695146.1"/>
    <property type="molecule type" value="Genomic_DNA"/>
</dbReference>
<dbReference type="SUPFAM" id="SSF141571">
    <property type="entry name" value="Pentapeptide repeat-like"/>
    <property type="match status" value="1"/>
</dbReference>
<protein>
    <submittedName>
        <fullName evidence="1">Unannotated protein</fullName>
    </submittedName>
</protein>